<dbReference type="CDD" id="cd04730">
    <property type="entry name" value="NPD_like"/>
    <property type="match status" value="1"/>
</dbReference>
<evidence type="ECO:0000256" key="4">
    <source>
        <dbReference type="ARBA" id="ARBA00023002"/>
    </source>
</evidence>
<protein>
    <submittedName>
        <fullName evidence="6">2-nitropropane dioxygenase</fullName>
    </submittedName>
</protein>
<dbReference type="Proteomes" id="UP000179797">
    <property type="component" value="Unassembled WGS sequence"/>
</dbReference>
<dbReference type="GO" id="GO:0018580">
    <property type="term" value="F:nitronate monooxygenase activity"/>
    <property type="evidence" value="ECO:0007669"/>
    <property type="project" value="InterPro"/>
</dbReference>
<reference evidence="6 7" key="1">
    <citation type="journal article" date="2012" name="Int. J. Syst. Evol. Microbiol.">
        <title>Flammeovirga pacifica sp. nov., isolated from deep-sea sediment.</title>
        <authorList>
            <person name="Xu H."/>
            <person name="Fu Y."/>
            <person name="Yang N."/>
            <person name="Ding Z."/>
            <person name="Lai Q."/>
            <person name="Zeng R."/>
        </authorList>
    </citation>
    <scope>NUCLEOTIDE SEQUENCE [LARGE SCALE GENOMIC DNA]</scope>
    <source>
        <strain evidence="7">DSM 24597 / LMG 26175 / WPAGA1</strain>
    </source>
</reference>
<keyword evidence="6" id="KW-0223">Dioxygenase</keyword>
<dbReference type="RefSeq" id="WP_044221330.1">
    <property type="nucleotide sequence ID" value="NZ_JRYR02000001.1"/>
</dbReference>
<dbReference type="InterPro" id="IPR013785">
    <property type="entry name" value="Aldolase_TIM"/>
</dbReference>
<dbReference type="InterPro" id="IPR004136">
    <property type="entry name" value="NMO"/>
</dbReference>
<dbReference type="STRING" id="915059.NH26_09560"/>
<dbReference type="EMBL" id="JRYR02000001">
    <property type="protein sequence ID" value="OHX66587.1"/>
    <property type="molecule type" value="Genomic_DNA"/>
</dbReference>
<sequence length="327" mass="35570">MEKISTPLTEMLGMKYPMIIAPMFLVSNAEMLKAAIRSGITAAVPALNYRTDKDFREAIHEIRAEADGPMGVNLIVNKSNIRMMEQLKTCVELKVDFIITSLGSPRKVIELCKPAGIKVFCDVVDVHYAKICEDLGADAVIAVNKEAGGHAGPTPATELVPALVEACSIPVISAGGVGNGYQWKEKLELGAVGISMGSPFIATEEAGVSQDYKQACVDYGAEDIVMTTKLSGTPCTVINTPYMQDIGTQQNWLETFLNKNKKLKKFAKMLTAYKGMKMLEKAAMSATYKTVWCAGPSIEYVKSIRPIKAVVDEMVEQLTTSKVEVKE</sequence>
<keyword evidence="5" id="KW-0503">Monooxygenase</keyword>
<keyword evidence="7" id="KW-1185">Reference proteome</keyword>
<evidence type="ECO:0000256" key="5">
    <source>
        <dbReference type="ARBA" id="ARBA00023033"/>
    </source>
</evidence>
<dbReference type="AlphaFoldDB" id="A0A1S1Z023"/>
<keyword evidence="2" id="KW-0285">Flavoprotein</keyword>
<comment type="caution">
    <text evidence="6">The sequence shown here is derived from an EMBL/GenBank/DDBJ whole genome shotgun (WGS) entry which is preliminary data.</text>
</comment>
<gene>
    <name evidence="6" type="ORF">NH26_09560</name>
</gene>
<dbReference type="PANTHER" id="PTHR42747:SF4">
    <property type="entry name" value="BLR1330 PROTEIN"/>
    <property type="match status" value="1"/>
</dbReference>
<dbReference type="Pfam" id="PF03060">
    <property type="entry name" value="NMO"/>
    <property type="match status" value="1"/>
</dbReference>
<keyword evidence="4" id="KW-0560">Oxidoreductase</keyword>
<dbReference type="GO" id="GO:0051213">
    <property type="term" value="F:dioxygenase activity"/>
    <property type="evidence" value="ECO:0007669"/>
    <property type="project" value="UniProtKB-KW"/>
</dbReference>
<evidence type="ECO:0000313" key="7">
    <source>
        <dbReference type="Proteomes" id="UP000179797"/>
    </source>
</evidence>
<dbReference type="Gene3D" id="3.20.20.70">
    <property type="entry name" value="Aldolase class I"/>
    <property type="match status" value="1"/>
</dbReference>
<accession>A0A1S1Z023</accession>
<comment type="similarity">
    <text evidence="1">Belongs to the nitronate monooxygenase family. NMO class I subfamily.</text>
</comment>
<evidence type="ECO:0000313" key="6">
    <source>
        <dbReference type="EMBL" id="OHX66587.1"/>
    </source>
</evidence>
<evidence type="ECO:0000256" key="1">
    <source>
        <dbReference type="ARBA" id="ARBA00009881"/>
    </source>
</evidence>
<dbReference type="SUPFAM" id="SSF51412">
    <property type="entry name" value="Inosine monophosphate dehydrogenase (IMPDH)"/>
    <property type="match status" value="1"/>
</dbReference>
<evidence type="ECO:0000256" key="3">
    <source>
        <dbReference type="ARBA" id="ARBA00022643"/>
    </source>
</evidence>
<keyword evidence="3" id="KW-0288">FMN</keyword>
<organism evidence="6 7">
    <name type="scientific">Flammeovirga pacifica</name>
    <dbReference type="NCBI Taxonomy" id="915059"/>
    <lineage>
        <taxon>Bacteria</taxon>
        <taxon>Pseudomonadati</taxon>
        <taxon>Bacteroidota</taxon>
        <taxon>Cytophagia</taxon>
        <taxon>Cytophagales</taxon>
        <taxon>Flammeovirgaceae</taxon>
        <taxon>Flammeovirga</taxon>
    </lineage>
</organism>
<dbReference type="OrthoDB" id="9778912at2"/>
<evidence type="ECO:0000256" key="2">
    <source>
        <dbReference type="ARBA" id="ARBA00022630"/>
    </source>
</evidence>
<name>A0A1S1Z023_FLAPC</name>
<dbReference type="PANTHER" id="PTHR42747">
    <property type="entry name" value="NITRONATE MONOOXYGENASE-RELATED"/>
    <property type="match status" value="1"/>
</dbReference>
<proteinExistence type="inferred from homology"/>